<gene>
    <name evidence="8" type="ORF">KAF25_009183</name>
</gene>
<organism evidence="8 9">
    <name type="scientific">Fusarium avenaceum</name>
    <dbReference type="NCBI Taxonomy" id="40199"/>
    <lineage>
        <taxon>Eukaryota</taxon>
        <taxon>Fungi</taxon>
        <taxon>Dikarya</taxon>
        <taxon>Ascomycota</taxon>
        <taxon>Pezizomycotina</taxon>
        <taxon>Sordariomycetes</taxon>
        <taxon>Hypocreomycetidae</taxon>
        <taxon>Hypocreales</taxon>
        <taxon>Nectriaceae</taxon>
        <taxon>Fusarium</taxon>
        <taxon>Fusarium tricinctum species complex</taxon>
    </lineage>
</organism>
<reference evidence="8" key="1">
    <citation type="submission" date="2021-04" db="EMBL/GenBank/DDBJ databases">
        <title>Draft genome of Fusarium avenaceum strain F156N33, isolated from an atmospheric sample in Virginia.</title>
        <authorList>
            <person name="Yang S."/>
            <person name="Vinatzer B.A."/>
            <person name="Coleman J."/>
        </authorList>
    </citation>
    <scope>NUCLEOTIDE SEQUENCE</scope>
    <source>
        <strain evidence="8">F156N33</strain>
    </source>
</reference>
<evidence type="ECO:0000313" key="9">
    <source>
        <dbReference type="Proteomes" id="UP000782241"/>
    </source>
</evidence>
<protein>
    <recommendedName>
        <fullName evidence="7">Zn(2)-C6 fungal-type domain-containing protein</fullName>
    </recommendedName>
</protein>
<evidence type="ECO:0000313" key="8">
    <source>
        <dbReference type="EMBL" id="KAG5655684.1"/>
    </source>
</evidence>
<dbReference type="GO" id="GO:0008270">
    <property type="term" value="F:zinc ion binding"/>
    <property type="evidence" value="ECO:0007669"/>
    <property type="project" value="InterPro"/>
</dbReference>
<dbReference type="GO" id="GO:0006351">
    <property type="term" value="P:DNA-templated transcription"/>
    <property type="evidence" value="ECO:0007669"/>
    <property type="project" value="InterPro"/>
</dbReference>
<sequence>MGVRCHAPLSGPTVNHIPHSLFFNWFLFAQSSFLIISNHMASRGSQACLACKKSKRRCDKLLPDCSLCRRTNRACDYNAEPGPIPTAEEWSSLRARLTALENRFSQDGLALTQGSFGRAASSEPSSASSTALHQSAPRSELRLSAARTSKEIENVDKGDDFPASMFLDSDRYIWSKARPPAPRRTIPLMSLLNLGFSILTILGQENIIIDVSKAYFDTIHKWLLMVSKKRLDMGLPLQNAGPDLAMLFLAMKLITKPITPVPDLTLYREAKAFLALLEGDGVISLLLLQTMILIALYEFGHAIYPPAWMTTGSCARYSDILGIGPGDFTVLEQVTTWTEAEERKRVWWCVFILDKIIALGSKRRCAVPEPPDGFTLPVDDEHWDQGDVRKALGFPTDTPYQTRQSGFTRHCQAAIYLSRAIGLARVASPSSHIPEVMALVHELDGFASVVDSEHSDWRLEISSSLLAPRAIIRSALFTVLDRFSCPEKMGSEPGYIPHQGTKSQQELELQSQAILLMEGASRELHSIVMNTLPLIPVEEGFAAHSVQSLLSPFIMDSIYSAAATLYWLFGETGDQLNQTAAADMEMFLDVLGSTWHLGRAYKDILNSS</sequence>
<dbReference type="Pfam" id="PF00172">
    <property type="entry name" value="Zn_clus"/>
    <property type="match status" value="1"/>
</dbReference>
<dbReference type="InterPro" id="IPR050815">
    <property type="entry name" value="TF_fung"/>
</dbReference>
<dbReference type="AlphaFoldDB" id="A0A9P7GTD3"/>
<dbReference type="CDD" id="cd00067">
    <property type="entry name" value="GAL4"/>
    <property type="match status" value="1"/>
</dbReference>
<keyword evidence="2" id="KW-0479">Metal-binding</keyword>
<dbReference type="PROSITE" id="PS50048">
    <property type="entry name" value="ZN2_CY6_FUNGAL_2"/>
    <property type="match status" value="1"/>
</dbReference>
<dbReference type="Gene3D" id="4.10.240.10">
    <property type="entry name" value="Zn(2)-C6 fungal-type DNA-binding domain"/>
    <property type="match status" value="1"/>
</dbReference>
<keyword evidence="5" id="KW-0539">Nucleus</keyword>
<dbReference type="InterPro" id="IPR036864">
    <property type="entry name" value="Zn2-C6_fun-type_DNA-bd_sf"/>
</dbReference>
<evidence type="ECO:0000256" key="3">
    <source>
        <dbReference type="ARBA" id="ARBA00023015"/>
    </source>
</evidence>
<evidence type="ECO:0000256" key="2">
    <source>
        <dbReference type="ARBA" id="ARBA00022723"/>
    </source>
</evidence>
<dbReference type="PROSITE" id="PS00463">
    <property type="entry name" value="ZN2_CY6_FUNGAL_1"/>
    <property type="match status" value="1"/>
</dbReference>
<evidence type="ECO:0000256" key="5">
    <source>
        <dbReference type="ARBA" id="ARBA00023242"/>
    </source>
</evidence>
<comment type="subcellular location">
    <subcellularLocation>
        <location evidence="1">Nucleus</location>
    </subcellularLocation>
</comment>
<evidence type="ECO:0000256" key="6">
    <source>
        <dbReference type="SAM" id="MobiDB-lite"/>
    </source>
</evidence>
<dbReference type="CDD" id="cd12148">
    <property type="entry name" value="fungal_TF_MHR"/>
    <property type="match status" value="1"/>
</dbReference>
<evidence type="ECO:0000259" key="7">
    <source>
        <dbReference type="PROSITE" id="PS50048"/>
    </source>
</evidence>
<dbReference type="InterPro" id="IPR007219">
    <property type="entry name" value="XnlR_reg_dom"/>
</dbReference>
<name>A0A9P7GTD3_9HYPO</name>
<evidence type="ECO:0000256" key="4">
    <source>
        <dbReference type="ARBA" id="ARBA00023163"/>
    </source>
</evidence>
<proteinExistence type="predicted"/>
<feature type="region of interest" description="Disordered" evidence="6">
    <location>
        <begin position="116"/>
        <end position="140"/>
    </location>
</feature>
<dbReference type="PANTHER" id="PTHR47338:SF20">
    <property type="entry name" value="ZN(II)2CYS6 TRANSCRIPTION FACTOR (EUROFUNG)"/>
    <property type="match status" value="1"/>
</dbReference>
<evidence type="ECO:0000256" key="1">
    <source>
        <dbReference type="ARBA" id="ARBA00004123"/>
    </source>
</evidence>
<dbReference type="GO" id="GO:0005634">
    <property type="term" value="C:nucleus"/>
    <property type="evidence" value="ECO:0007669"/>
    <property type="project" value="UniProtKB-SubCell"/>
</dbReference>
<keyword evidence="3" id="KW-0805">Transcription regulation</keyword>
<accession>A0A9P7GTD3</accession>
<dbReference type="GO" id="GO:0000981">
    <property type="term" value="F:DNA-binding transcription factor activity, RNA polymerase II-specific"/>
    <property type="evidence" value="ECO:0007669"/>
    <property type="project" value="InterPro"/>
</dbReference>
<dbReference type="PANTHER" id="PTHR47338">
    <property type="entry name" value="ZN(II)2CYS6 TRANSCRIPTION FACTOR (EUROFUNG)-RELATED"/>
    <property type="match status" value="1"/>
</dbReference>
<dbReference type="GO" id="GO:0003677">
    <property type="term" value="F:DNA binding"/>
    <property type="evidence" value="ECO:0007669"/>
    <property type="project" value="InterPro"/>
</dbReference>
<dbReference type="SUPFAM" id="SSF57701">
    <property type="entry name" value="Zn2/Cys6 DNA-binding domain"/>
    <property type="match status" value="1"/>
</dbReference>
<dbReference type="Pfam" id="PF04082">
    <property type="entry name" value="Fungal_trans"/>
    <property type="match status" value="1"/>
</dbReference>
<dbReference type="Proteomes" id="UP000782241">
    <property type="component" value="Unassembled WGS sequence"/>
</dbReference>
<dbReference type="SMART" id="SM00906">
    <property type="entry name" value="Fungal_trans"/>
    <property type="match status" value="1"/>
</dbReference>
<feature type="domain" description="Zn(2)-C6 fungal-type" evidence="7">
    <location>
        <begin position="47"/>
        <end position="77"/>
    </location>
</feature>
<feature type="compositionally biased region" description="Low complexity" evidence="6">
    <location>
        <begin position="119"/>
        <end position="131"/>
    </location>
</feature>
<dbReference type="InterPro" id="IPR001138">
    <property type="entry name" value="Zn2Cys6_DnaBD"/>
</dbReference>
<comment type="caution">
    <text evidence="8">The sequence shown here is derived from an EMBL/GenBank/DDBJ whole genome shotgun (WGS) entry which is preliminary data.</text>
</comment>
<keyword evidence="9" id="KW-1185">Reference proteome</keyword>
<dbReference type="EMBL" id="JAGPUO010000027">
    <property type="protein sequence ID" value="KAG5655684.1"/>
    <property type="molecule type" value="Genomic_DNA"/>
</dbReference>
<dbReference type="SMART" id="SM00066">
    <property type="entry name" value="GAL4"/>
    <property type="match status" value="1"/>
</dbReference>
<keyword evidence="4" id="KW-0804">Transcription</keyword>